<dbReference type="InterPro" id="IPR016040">
    <property type="entry name" value="NAD(P)-bd_dom"/>
</dbReference>
<proteinExistence type="inferred from homology"/>
<accession>A0AB39JCE0</accession>
<reference evidence="8" key="1">
    <citation type="submission" date="2024-03" db="EMBL/GenBank/DDBJ databases">
        <title>Eukaryotic viruses encode the ribosomal protein eL40.</title>
        <authorList>
            <person name="Thomy J."/>
            <person name="Schvarcz C.R."/>
            <person name="McBeain K.A."/>
            <person name="Edwards K.F."/>
            <person name="Steward G.F."/>
        </authorList>
    </citation>
    <scope>NUCLEOTIDE SEQUENCE</scope>
    <source>
        <strain evidence="8">FloV-SA2</strain>
    </source>
</reference>
<dbReference type="Gene3D" id="3.40.50.150">
    <property type="entry name" value="Vaccinia Virus protein VP39"/>
    <property type="match status" value="1"/>
</dbReference>
<organism evidence="8">
    <name type="scientific">Florenciella sp. virus SA2</name>
    <dbReference type="NCBI Taxonomy" id="3240092"/>
    <lineage>
        <taxon>Viruses</taxon>
    </lineage>
</organism>
<evidence type="ECO:0000259" key="6">
    <source>
        <dbReference type="Pfam" id="PF08484"/>
    </source>
</evidence>
<protein>
    <recommendedName>
        <fullName evidence="3">GDP-mannose 4,6-dehydratase</fullName>
        <ecNumber evidence="3">4.2.1.47</ecNumber>
    </recommendedName>
</protein>
<feature type="domain" description="C-methyltransferase" evidence="6">
    <location>
        <begin position="244"/>
        <end position="402"/>
    </location>
</feature>
<sequence length="724" mass="84477">MDICRICKSKSLSTVIDLKTQKNTSVFNKYGEHDKITSYPVKLFICESCGLIQMAETTPPDDMYKTNNYGYLSSISNTMRTHLMLYHEEILTKIKINKGDIVLDIGSNDSTFLHYYDSNIRRIGIDPTGNQFKQYYHDLELISDYFTLDNVVKNIGTNNKCKIITSICMFYDLPDPVQFAKDIYELLDEDGIWTCEQSYLLDMLKTNSLDTICHEHLEYYALTQIVDIAKRANLKIIDVKFNSSNGGSFRIYFTKKENLQFDECSQLINKILEEEFNYKIKEKETYINFMKSCDNELKKLTDIIHTINDNGQKSYIYGASTKGNCILQYCNITEDNIRYAVERNPDKIGLSTSTGIEIISEETMRENPPEYLIVLPWHFKDEIIKREQKYLDEGGQLIFYFPTFEIISKKPKLLITGCDGFIGNYIKEYYKEYTLYGITRTKRKVEKEITKFFFDINDYNQLDNTIKIINPASIIHLSGISSSIEAFKEPLKTIQDNGMVTVNLCDIIYKNNKKIKLFNASSSEIYKDYQSFNVNEYDNINHFLHSHPYSIAKILGQQTVKFYRETYNLHFSSGILFNTQSIKKSDKFLLNKIYSHLKSESNDPLITGSLNSYRNIIHPYDVINSIKYILNNDHGDDYNICGYNSYKIKDLVFKLYEKFNINLINGENPNIYYDKETNKPRLIIEDLDNGIDTKTINITAYPCKLRALNWEIKYSIEDIFDEFN</sequence>
<dbReference type="PANTHER" id="PTHR43715:SF1">
    <property type="entry name" value="GDP-MANNOSE 4,6 DEHYDRATASE"/>
    <property type="match status" value="1"/>
</dbReference>
<dbReference type="Pfam" id="PF08484">
    <property type="entry name" value="Methyltransf_14"/>
    <property type="match status" value="1"/>
</dbReference>
<dbReference type="GO" id="GO:0008168">
    <property type="term" value="F:methyltransferase activity"/>
    <property type="evidence" value="ECO:0007669"/>
    <property type="project" value="UniProtKB-KW"/>
</dbReference>
<dbReference type="Pfam" id="PF08421">
    <property type="entry name" value="Methyltransf_13"/>
    <property type="match status" value="1"/>
</dbReference>
<dbReference type="InterPro" id="IPR036291">
    <property type="entry name" value="NAD(P)-bd_dom_sf"/>
</dbReference>
<dbReference type="GO" id="GO:0042351">
    <property type="term" value="P:'de novo' GDP-L-fucose biosynthetic process"/>
    <property type="evidence" value="ECO:0007669"/>
    <property type="project" value="TreeGrafter"/>
</dbReference>
<keyword evidence="4" id="KW-0456">Lyase</keyword>
<dbReference type="Pfam" id="PF13489">
    <property type="entry name" value="Methyltransf_23"/>
    <property type="match status" value="1"/>
</dbReference>
<feature type="domain" description="Methyltransferase putative zinc binding" evidence="5">
    <location>
        <begin position="4"/>
        <end position="64"/>
    </location>
</feature>
<dbReference type="SUPFAM" id="SSF51735">
    <property type="entry name" value="NAD(P)-binding Rossmann-fold domains"/>
    <property type="match status" value="1"/>
</dbReference>
<evidence type="ECO:0000256" key="3">
    <source>
        <dbReference type="ARBA" id="ARBA00011989"/>
    </source>
</evidence>
<keyword evidence="8" id="KW-0489">Methyltransferase</keyword>
<dbReference type="GO" id="GO:0008446">
    <property type="term" value="F:GDP-mannose 4,6-dehydratase activity"/>
    <property type="evidence" value="ECO:0007669"/>
    <property type="project" value="UniProtKB-EC"/>
</dbReference>
<dbReference type="EC" id="4.2.1.47" evidence="3"/>
<comment type="similarity">
    <text evidence="2">Belongs to the NAD(P)-dependent epimerase/dehydratase family. GDP-mannose 4,6-dehydratase subfamily.</text>
</comment>
<dbReference type="Gene3D" id="6.20.50.110">
    <property type="entry name" value="Methyltransferase, zinc-binding domain"/>
    <property type="match status" value="1"/>
</dbReference>
<dbReference type="Pfam" id="PF16363">
    <property type="entry name" value="GDP_Man_Dehyd"/>
    <property type="match status" value="1"/>
</dbReference>
<dbReference type="GO" id="GO:0032259">
    <property type="term" value="P:methylation"/>
    <property type="evidence" value="ECO:0007669"/>
    <property type="project" value="UniProtKB-KW"/>
</dbReference>
<dbReference type="InterPro" id="IPR013630">
    <property type="entry name" value="Methyltransf_Zn-bd_dom_put"/>
</dbReference>
<evidence type="ECO:0000259" key="5">
    <source>
        <dbReference type="Pfam" id="PF08421"/>
    </source>
</evidence>
<keyword evidence="8" id="KW-0808">Transferase</keyword>
<dbReference type="Gene3D" id="3.40.50.720">
    <property type="entry name" value="NAD(P)-binding Rossmann-like Domain"/>
    <property type="match status" value="2"/>
</dbReference>
<name>A0AB39JCE0_9VIRU</name>
<dbReference type="Gene3D" id="3.90.25.10">
    <property type="entry name" value="UDP-galactose 4-epimerase, domain 1"/>
    <property type="match status" value="1"/>
</dbReference>
<evidence type="ECO:0000256" key="2">
    <source>
        <dbReference type="ARBA" id="ARBA00009263"/>
    </source>
</evidence>
<dbReference type="InterPro" id="IPR029063">
    <property type="entry name" value="SAM-dependent_MTases_sf"/>
</dbReference>
<evidence type="ECO:0000313" key="8">
    <source>
        <dbReference type="EMBL" id="XDO02322.1"/>
    </source>
</evidence>
<feature type="domain" description="NAD(P)-binding" evidence="7">
    <location>
        <begin position="414"/>
        <end position="722"/>
    </location>
</feature>
<dbReference type="SUPFAM" id="SSF53335">
    <property type="entry name" value="S-adenosyl-L-methionine-dependent methyltransferases"/>
    <property type="match status" value="1"/>
</dbReference>
<dbReference type="PANTHER" id="PTHR43715">
    <property type="entry name" value="GDP-MANNOSE 4,6-DEHYDRATASE"/>
    <property type="match status" value="1"/>
</dbReference>
<dbReference type="InterPro" id="IPR006368">
    <property type="entry name" value="GDP_Man_deHydtase"/>
</dbReference>
<comment type="cofactor">
    <cofactor evidence="1">
        <name>NADP(+)</name>
        <dbReference type="ChEBI" id="CHEBI:58349"/>
    </cofactor>
</comment>
<dbReference type="EMBL" id="PP542043">
    <property type="protein sequence ID" value="XDO02322.1"/>
    <property type="molecule type" value="Genomic_DNA"/>
</dbReference>
<dbReference type="InterPro" id="IPR038576">
    <property type="entry name" value="Methyltransf_Zn-bd_dom_put_sf"/>
</dbReference>
<evidence type="ECO:0000259" key="7">
    <source>
        <dbReference type="Pfam" id="PF16363"/>
    </source>
</evidence>
<dbReference type="InterPro" id="IPR013691">
    <property type="entry name" value="MeTrfase_14"/>
</dbReference>
<evidence type="ECO:0000256" key="1">
    <source>
        <dbReference type="ARBA" id="ARBA00001937"/>
    </source>
</evidence>
<gene>
    <name evidence="8" type="ORF">FloV-SA2_00504</name>
</gene>
<evidence type="ECO:0000256" key="4">
    <source>
        <dbReference type="ARBA" id="ARBA00023239"/>
    </source>
</evidence>